<protein>
    <submittedName>
        <fullName evidence="2">Extracellular matrix-binding ebh, putative</fullName>
    </submittedName>
</protein>
<evidence type="ECO:0000256" key="1">
    <source>
        <dbReference type="SAM" id="MobiDB-lite"/>
    </source>
</evidence>
<keyword evidence="3" id="KW-1185">Reference proteome</keyword>
<dbReference type="AlphaFoldDB" id="A0A2H6K8S5"/>
<evidence type="ECO:0000313" key="3">
    <source>
        <dbReference type="Proteomes" id="UP000236319"/>
    </source>
</evidence>
<dbReference type="RefSeq" id="XP_028865636.1">
    <property type="nucleotide sequence ID" value="XM_029009803.1"/>
</dbReference>
<comment type="caution">
    <text evidence="2">The sequence shown here is derived from an EMBL/GenBank/DDBJ whole genome shotgun (WGS) entry which is preliminary data.</text>
</comment>
<accession>A0A2H6K8S5</accession>
<proteinExistence type="predicted"/>
<dbReference type="Proteomes" id="UP000236319">
    <property type="component" value="Unassembled WGS sequence"/>
</dbReference>
<gene>
    <name evidence="2" type="ORF">BOVATA_008860</name>
</gene>
<dbReference type="OrthoDB" id="367049at2759"/>
<evidence type="ECO:0000313" key="2">
    <source>
        <dbReference type="EMBL" id="GBE59393.1"/>
    </source>
</evidence>
<dbReference type="VEuPathDB" id="PiroplasmaDB:BOVATA_008860"/>
<organism evidence="2 3">
    <name type="scientific">Babesia ovata</name>
    <dbReference type="NCBI Taxonomy" id="189622"/>
    <lineage>
        <taxon>Eukaryota</taxon>
        <taxon>Sar</taxon>
        <taxon>Alveolata</taxon>
        <taxon>Apicomplexa</taxon>
        <taxon>Aconoidasida</taxon>
        <taxon>Piroplasmida</taxon>
        <taxon>Babesiidae</taxon>
        <taxon>Babesia</taxon>
    </lineage>
</organism>
<reference evidence="2 3" key="1">
    <citation type="journal article" date="2017" name="BMC Genomics">
        <title>Whole-genome assembly of Babesia ovata and comparative genomics between closely related pathogens.</title>
        <authorList>
            <person name="Yamagishi J."/>
            <person name="Asada M."/>
            <person name="Hakimi H."/>
            <person name="Tanaka T.Q."/>
            <person name="Sugimoto C."/>
            <person name="Kawazu S."/>
        </authorList>
    </citation>
    <scope>NUCLEOTIDE SEQUENCE [LARGE SCALE GENOMIC DNA]</scope>
    <source>
        <strain evidence="2 3">Miyake</strain>
    </source>
</reference>
<sequence>MRGEAVEHGGHEVAVIGNNVNQIISYNNLINIAVDHLVTEVHNLSNWNSAANDVIFKAEGKCDKILEKVKTDKSAKEAVIFTQAETLKDKAAILLSAAQKAKEHVESEVTKALQAVVKMDESLKKDLKSVKTQIQSGIGDVIQQLEVERLDEKVKSDLGILRGKIEGLANNMDGHNGLVSGQLEELNKKKSELDQTTGPDGTIQQAEKELDTKFQSAIQKPLNDRVEAVDTAIAELGKKFEISNAEDKKKLEKIFNKIKEKVGEIRGSEGTENGWQRRDGKGLEGIQSAIQHYYEAFVGNKFDDIVNGWLQGILGKQRQRVVEWFNEWIKQHVNDGRTRMVLGDDITFDKIFRDQIIEHIKKQLHGEAKEAGEKVTQNKSTSNNDYITKNIEAVKEGCEHFVQAIDKRLAKGQLASLFKAVKGEVVDKLATLKHDKDEHLNEVLRTIVIALRSTSNQVAEEIKSILLADYRMGGQDSGRHIASELDKVVEETKKLHKALEGATSPPVPPPGGKDESPAQAVDSKLQAVREFVSEENLTNNKFKSVKSELENVVSGLPSAVDTFNTAAEDQIRNAAKTAINKAAGQISEDGQAIELGKKTELMEKFEEAFTLIKSGLQSKLDAQVDKHIGEAVMAVDKG</sequence>
<dbReference type="EMBL" id="BDSA01000001">
    <property type="protein sequence ID" value="GBE59393.1"/>
    <property type="molecule type" value="Genomic_DNA"/>
</dbReference>
<dbReference type="GeneID" id="39873163"/>
<name>A0A2H6K8S5_9APIC</name>
<feature type="region of interest" description="Disordered" evidence="1">
    <location>
        <begin position="496"/>
        <end position="521"/>
    </location>
</feature>